<evidence type="ECO:0000313" key="10">
    <source>
        <dbReference type="EnsemblMetazoa" id="XP_019771651.1"/>
    </source>
</evidence>
<evidence type="ECO:0000256" key="3">
    <source>
        <dbReference type="ARBA" id="ARBA00022679"/>
    </source>
</evidence>
<dbReference type="EC" id="2.1.1.221" evidence="1"/>
<dbReference type="InterPro" id="IPR007356">
    <property type="entry name" value="tRNA_m1G_MeTrfase_euk"/>
</dbReference>
<feature type="region of interest" description="Disordered" evidence="8">
    <location>
        <begin position="69"/>
        <end position="95"/>
    </location>
</feature>
<evidence type="ECO:0000313" key="11">
    <source>
        <dbReference type="Proteomes" id="UP000019118"/>
    </source>
</evidence>
<dbReference type="GO" id="GO:0002939">
    <property type="term" value="P:tRNA N1-guanine methylation"/>
    <property type="evidence" value="ECO:0007669"/>
    <property type="project" value="TreeGrafter"/>
</dbReference>
<keyword evidence="3" id="KW-0808">Transferase</keyword>
<feature type="active site" description="Proton acceptor" evidence="6">
    <location>
        <position position="225"/>
    </location>
</feature>
<dbReference type="FunFam" id="3.40.1280.30:FF:000001">
    <property type="entry name" value="tRNA methyltransferase 10 homolog A"/>
    <property type="match status" value="1"/>
</dbReference>
<dbReference type="CDD" id="cd18101">
    <property type="entry name" value="Trm10euk_A"/>
    <property type="match status" value="1"/>
</dbReference>
<dbReference type="Proteomes" id="UP000019118">
    <property type="component" value="Unassembled WGS sequence"/>
</dbReference>
<proteinExistence type="predicted"/>
<dbReference type="AlphaFoldDB" id="A0AAR5QEN2"/>
<dbReference type="InterPro" id="IPR016653">
    <property type="entry name" value="TRM10/TRM10A"/>
</dbReference>
<comment type="catalytic activity">
    <reaction evidence="5">
        <text>guanosine(9) in tRNA + S-adenosyl-L-methionine = N(1)-methylguanosine(9) in tRNA + S-adenosyl-L-homocysteine + H(+)</text>
        <dbReference type="Rhea" id="RHEA:43156"/>
        <dbReference type="Rhea" id="RHEA-COMP:10367"/>
        <dbReference type="Rhea" id="RHEA-COMP:10368"/>
        <dbReference type="ChEBI" id="CHEBI:15378"/>
        <dbReference type="ChEBI" id="CHEBI:57856"/>
        <dbReference type="ChEBI" id="CHEBI:59789"/>
        <dbReference type="ChEBI" id="CHEBI:73542"/>
        <dbReference type="ChEBI" id="CHEBI:74269"/>
        <dbReference type="EC" id="2.1.1.221"/>
    </reaction>
</comment>
<dbReference type="PROSITE" id="PS51675">
    <property type="entry name" value="SAM_MT_TRM10"/>
    <property type="match status" value="1"/>
</dbReference>
<feature type="binding site" evidence="7">
    <location>
        <position position="233"/>
    </location>
    <ligand>
        <name>S-adenosyl-L-methionine</name>
        <dbReference type="ChEBI" id="CHEBI:59789"/>
    </ligand>
</feature>
<dbReference type="InterPro" id="IPR038459">
    <property type="entry name" value="MT_TRM10-typ_sf"/>
</dbReference>
<sequence>MTENSTNSMETLPDATSERIESNLGQSERLSAEALNSPISTEHGDEKFNGVEISKLTKRQLKKYHKYMQWQKAKKEKRSKEKQKSKEKRKHAKLNNIDLGPSRKELKRKTMEASPCQTAVCIDLSFEDLMIDKDMAKTVKQILRVYTENRRASAPMQLHLSSFKGRSKEEMERHNGYQHWDIHFHESHYLDIFPRDKLVYLTSDSDNVIHNLEDDKVYIIGGLVDHNGHKGICYNKAVEEGIAHGQLPIGEYFWMKQRKVLTINQVFEILIRVSEGKTFKEAFELILPRRKEIVSLTKTPEKTKCD</sequence>
<dbReference type="Gene3D" id="3.40.1280.30">
    <property type="match status" value="1"/>
</dbReference>
<evidence type="ECO:0000256" key="5">
    <source>
        <dbReference type="ARBA" id="ARBA00048434"/>
    </source>
</evidence>
<evidence type="ECO:0000256" key="6">
    <source>
        <dbReference type="PIRSR" id="PIRSR016323-1"/>
    </source>
</evidence>
<evidence type="ECO:0000256" key="1">
    <source>
        <dbReference type="ARBA" id="ARBA00012797"/>
    </source>
</evidence>
<dbReference type="EnsemblMetazoa" id="XM_019916092.1">
    <property type="protein sequence ID" value="XP_019771651.1"/>
    <property type="gene ID" value="LOC109545419"/>
</dbReference>
<protein>
    <recommendedName>
        <fullName evidence="1">tRNA (guanine(9)-N(1))-methyltransferase</fullName>
        <ecNumber evidence="1">2.1.1.221</ecNumber>
    </recommendedName>
</protein>
<feature type="binding site" evidence="7">
    <location>
        <position position="201"/>
    </location>
    <ligand>
        <name>S-adenosyl-L-methionine</name>
        <dbReference type="ChEBI" id="CHEBI:59789"/>
    </ligand>
</feature>
<dbReference type="PANTHER" id="PTHR13563">
    <property type="entry name" value="TRNA (GUANINE-9-) METHYLTRANSFERASE"/>
    <property type="match status" value="1"/>
</dbReference>
<accession>A0AAR5QEN2</accession>
<dbReference type="PANTHER" id="PTHR13563:SF13">
    <property type="entry name" value="TRNA METHYLTRANSFERASE 10 HOMOLOG A"/>
    <property type="match status" value="1"/>
</dbReference>
<dbReference type="KEGG" id="dpa:109545419"/>
<organism evidence="10 11">
    <name type="scientific">Dendroctonus ponderosae</name>
    <name type="common">Mountain pine beetle</name>
    <dbReference type="NCBI Taxonomy" id="77166"/>
    <lineage>
        <taxon>Eukaryota</taxon>
        <taxon>Metazoa</taxon>
        <taxon>Ecdysozoa</taxon>
        <taxon>Arthropoda</taxon>
        <taxon>Hexapoda</taxon>
        <taxon>Insecta</taxon>
        <taxon>Pterygota</taxon>
        <taxon>Neoptera</taxon>
        <taxon>Endopterygota</taxon>
        <taxon>Coleoptera</taxon>
        <taxon>Polyphaga</taxon>
        <taxon>Cucujiformia</taxon>
        <taxon>Curculionidae</taxon>
        <taxon>Scolytinae</taxon>
        <taxon>Dendroctonus</taxon>
    </lineage>
</organism>
<dbReference type="GO" id="GO:0000049">
    <property type="term" value="F:tRNA binding"/>
    <property type="evidence" value="ECO:0007669"/>
    <property type="project" value="TreeGrafter"/>
</dbReference>
<reference evidence="10" key="2">
    <citation type="submission" date="2024-08" db="UniProtKB">
        <authorList>
            <consortium name="EnsemblMetazoa"/>
        </authorList>
    </citation>
    <scope>IDENTIFICATION</scope>
</reference>
<feature type="region of interest" description="Disordered" evidence="8">
    <location>
        <begin position="1"/>
        <end position="46"/>
    </location>
</feature>
<dbReference type="GeneID" id="109545419"/>
<dbReference type="InterPro" id="IPR028564">
    <property type="entry name" value="MT_TRM10-typ"/>
</dbReference>
<feature type="binding site" evidence="7">
    <location>
        <position position="221"/>
    </location>
    <ligand>
        <name>S-adenosyl-L-methionine</name>
        <dbReference type="ChEBI" id="CHEBI:59789"/>
    </ligand>
</feature>
<feature type="binding site" evidence="7">
    <location>
        <position position="247"/>
    </location>
    <ligand>
        <name>S-adenosyl-L-methionine</name>
        <dbReference type="ChEBI" id="CHEBI:59789"/>
    </ligand>
</feature>
<evidence type="ECO:0000256" key="7">
    <source>
        <dbReference type="PIRSR" id="PIRSR016323-2"/>
    </source>
</evidence>
<dbReference type="PIRSF" id="PIRSF016323">
    <property type="entry name" value="tRNA_m1G_mtfrase_met"/>
    <property type="match status" value="1"/>
</dbReference>
<evidence type="ECO:0000256" key="4">
    <source>
        <dbReference type="ARBA" id="ARBA00022691"/>
    </source>
</evidence>
<dbReference type="GO" id="GO:0052905">
    <property type="term" value="F:tRNA (guanosine(9)-N1)-methyltransferase activity"/>
    <property type="evidence" value="ECO:0007669"/>
    <property type="project" value="UniProtKB-EC"/>
</dbReference>
<evidence type="ECO:0000256" key="8">
    <source>
        <dbReference type="SAM" id="MobiDB-lite"/>
    </source>
</evidence>
<evidence type="ECO:0000256" key="2">
    <source>
        <dbReference type="ARBA" id="ARBA00022603"/>
    </source>
</evidence>
<evidence type="ECO:0000259" key="9">
    <source>
        <dbReference type="PROSITE" id="PS51675"/>
    </source>
</evidence>
<keyword evidence="4" id="KW-0949">S-adenosyl-L-methionine</keyword>
<keyword evidence="11" id="KW-1185">Reference proteome</keyword>
<keyword evidence="2" id="KW-0489">Methyltransferase</keyword>
<feature type="domain" description="SAM-dependent MTase TRM10-type" evidence="9">
    <location>
        <begin position="102"/>
        <end position="294"/>
    </location>
</feature>
<name>A0AAR5QEN2_DENPD</name>
<dbReference type="GO" id="GO:0005654">
    <property type="term" value="C:nucleoplasm"/>
    <property type="evidence" value="ECO:0007669"/>
    <property type="project" value="TreeGrafter"/>
</dbReference>
<reference evidence="11" key="1">
    <citation type="journal article" date="2013" name="Genome Biol.">
        <title>Draft genome of the mountain pine beetle, Dendroctonus ponderosae Hopkins, a major forest pest.</title>
        <authorList>
            <person name="Keeling C.I."/>
            <person name="Yuen M.M."/>
            <person name="Liao N.Y."/>
            <person name="Docking T.R."/>
            <person name="Chan S.K."/>
            <person name="Taylor G.A."/>
            <person name="Palmquist D.L."/>
            <person name="Jackman S.D."/>
            <person name="Nguyen A."/>
            <person name="Li M."/>
            <person name="Henderson H."/>
            <person name="Janes J.K."/>
            <person name="Zhao Y."/>
            <person name="Pandoh P."/>
            <person name="Moore R."/>
            <person name="Sperling F.A."/>
            <person name="Huber D.P."/>
            <person name="Birol I."/>
            <person name="Jones S.J."/>
            <person name="Bohlmann J."/>
        </authorList>
    </citation>
    <scope>NUCLEOTIDE SEQUENCE</scope>
</reference>
<feature type="compositionally biased region" description="Polar residues" evidence="8">
    <location>
        <begin position="1"/>
        <end position="10"/>
    </location>
</feature>